<gene>
    <name evidence="2" type="primary">AVEN_201340_1</name>
    <name evidence="2" type="ORF">TNCV_5106621</name>
</gene>
<dbReference type="Proteomes" id="UP000887159">
    <property type="component" value="Unassembled WGS sequence"/>
</dbReference>
<name>A0A8X6RKL6_TRICX</name>
<comment type="caution">
    <text evidence="2">The sequence shown here is derived from an EMBL/GenBank/DDBJ whole genome shotgun (WGS) entry which is preliminary data.</text>
</comment>
<accession>A0A8X6RKL6</accession>
<feature type="domain" description="Mutator-like transposase" evidence="1">
    <location>
        <begin position="3"/>
        <end position="215"/>
    </location>
</feature>
<evidence type="ECO:0000313" key="3">
    <source>
        <dbReference type="Proteomes" id="UP000887159"/>
    </source>
</evidence>
<reference evidence="2" key="1">
    <citation type="submission" date="2020-08" db="EMBL/GenBank/DDBJ databases">
        <title>Multicomponent nature underlies the extraordinary mechanical properties of spider dragline silk.</title>
        <authorList>
            <person name="Kono N."/>
            <person name="Nakamura H."/>
            <person name="Mori M."/>
            <person name="Yoshida Y."/>
            <person name="Ohtoshi R."/>
            <person name="Malay A.D."/>
            <person name="Moran D.A.P."/>
            <person name="Tomita M."/>
            <person name="Numata K."/>
            <person name="Arakawa K."/>
        </authorList>
    </citation>
    <scope>NUCLEOTIDE SEQUENCE</scope>
</reference>
<proteinExistence type="predicted"/>
<dbReference type="Pfam" id="PF20700">
    <property type="entry name" value="Mutator"/>
    <property type="match status" value="1"/>
</dbReference>
<dbReference type="EMBL" id="BMAU01021116">
    <property type="protein sequence ID" value="GFX91032.1"/>
    <property type="molecule type" value="Genomic_DNA"/>
</dbReference>
<evidence type="ECO:0000259" key="1">
    <source>
        <dbReference type="Pfam" id="PF20700"/>
    </source>
</evidence>
<organism evidence="2 3">
    <name type="scientific">Trichonephila clavipes</name>
    <name type="common">Golden silk orbweaver</name>
    <name type="synonym">Nephila clavipes</name>
    <dbReference type="NCBI Taxonomy" id="2585209"/>
    <lineage>
        <taxon>Eukaryota</taxon>
        <taxon>Metazoa</taxon>
        <taxon>Ecdysozoa</taxon>
        <taxon>Arthropoda</taxon>
        <taxon>Chelicerata</taxon>
        <taxon>Arachnida</taxon>
        <taxon>Araneae</taxon>
        <taxon>Araneomorphae</taxon>
        <taxon>Entelegynae</taxon>
        <taxon>Araneoidea</taxon>
        <taxon>Nephilidae</taxon>
        <taxon>Trichonephila</taxon>
    </lineage>
</organism>
<protein>
    <recommendedName>
        <fullName evidence="1">Mutator-like transposase domain-containing protein</fullName>
    </recommendedName>
</protein>
<keyword evidence="3" id="KW-1185">Reference proteome</keyword>
<sequence length="410" mass="46212">MNELNTRFVYGLRLIGRGVSAGRKLCAVLNLPPFLSKLAFHQQEKKLLSAAISIGEKIMNDAAKGIRQLKKSIHGTVNCGVSVDGTWQRRGFSSLNGCVSAISVDTGKIIDFETLSQLCRKCNSKTEQQNVELQCNHHKGSSSSMEPVGAYRTFERSENHRMLRYTDYYRVGDSKAFDAVKDIYGKDSVTKLKCIGHIQKRVGTRLRKLKSRNKGLGGKSAVIAAFFHCCSSKHQPKHGQFPVGDESWCKFQRAKASNIVYQDKSLGLPLNIVNTIKPVYMNLCDRNLLKKCLHGKTQNPNESFNAILWQVLPKEVFVEHQTLRLGAYIAVVQFNNGFQGLISILNEMGIVSGYYTIRGQKIFDNERIADSKRQSLPTAKTCRRKLRAIRKKRNIKIEEEEGITYKTGEF</sequence>
<dbReference type="InterPro" id="IPR049012">
    <property type="entry name" value="Mutator_transp_dom"/>
</dbReference>
<dbReference type="AlphaFoldDB" id="A0A8X6RKL6"/>
<evidence type="ECO:0000313" key="2">
    <source>
        <dbReference type="EMBL" id="GFX91032.1"/>
    </source>
</evidence>